<dbReference type="GO" id="GO:0046872">
    <property type="term" value="F:metal ion binding"/>
    <property type="evidence" value="ECO:0007669"/>
    <property type="project" value="UniProtKB-KW"/>
</dbReference>
<dbReference type="InterPro" id="IPR024185">
    <property type="entry name" value="FTHF_cligase-like_sf"/>
</dbReference>
<accession>A0ABD7Z2L9</accession>
<dbReference type="EMBL" id="CP132375">
    <property type="protein sequence ID" value="WLS98751.1"/>
    <property type="molecule type" value="Genomic_DNA"/>
</dbReference>
<dbReference type="InterPro" id="IPR037171">
    <property type="entry name" value="NagB/RpiA_transferase-like"/>
</dbReference>
<keyword evidence="5" id="KW-0460">Magnesium</keyword>
<comment type="catalytic activity">
    <reaction evidence="5">
        <text>(6S)-5-formyl-5,6,7,8-tetrahydrofolate + ATP = (6R)-5,10-methenyltetrahydrofolate + ADP + phosphate</text>
        <dbReference type="Rhea" id="RHEA:10488"/>
        <dbReference type="ChEBI" id="CHEBI:30616"/>
        <dbReference type="ChEBI" id="CHEBI:43474"/>
        <dbReference type="ChEBI" id="CHEBI:57455"/>
        <dbReference type="ChEBI" id="CHEBI:57457"/>
        <dbReference type="ChEBI" id="CHEBI:456216"/>
        <dbReference type="EC" id="6.3.3.2"/>
    </reaction>
</comment>
<reference evidence="6 7" key="1">
    <citation type="submission" date="2023-08" db="EMBL/GenBank/DDBJ databases">
        <title>Complete genome sequences of 12 bacterial strains from the honey bee gut, resolved with long-read nanopore sequencing.</title>
        <authorList>
            <person name="Kwong W.K."/>
            <person name="Acheampong S."/>
            <person name="Polat M.F."/>
        </authorList>
    </citation>
    <scope>NUCLEOTIDE SEQUENCE [LARGE SCALE GENOMIC DNA]</scope>
    <source>
        <strain evidence="7">wkB9</strain>
    </source>
</reference>
<evidence type="ECO:0000256" key="4">
    <source>
        <dbReference type="PIRSR" id="PIRSR006806-1"/>
    </source>
</evidence>
<evidence type="ECO:0000256" key="2">
    <source>
        <dbReference type="ARBA" id="ARBA00022741"/>
    </source>
</evidence>
<dbReference type="NCBIfam" id="TIGR02727">
    <property type="entry name" value="MTHFS_bact"/>
    <property type="match status" value="1"/>
</dbReference>
<dbReference type="PANTHER" id="PTHR23407">
    <property type="entry name" value="ATPASE INHIBITOR/5-FORMYLTETRAHYDROFOLATE CYCLO-LIGASE"/>
    <property type="match status" value="1"/>
</dbReference>
<dbReference type="GO" id="GO:0005524">
    <property type="term" value="F:ATP binding"/>
    <property type="evidence" value="ECO:0007669"/>
    <property type="project" value="UniProtKB-KW"/>
</dbReference>
<evidence type="ECO:0000256" key="5">
    <source>
        <dbReference type="RuleBase" id="RU361279"/>
    </source>
</evidence>
<comment type="cofactor">
    <cofactor evidence="5">
        <name>Mg(2+)</name>
        <dbReference type="ChEBI" id="CHEBI:18420"/>
    </cofactor>
</comment>
<dbReference type="GeneID" id="32538170"/>
<dbReference type="Proteomes" id="UP001229773">
    <property type="component" value="Chromosome"/>
</dbReference>
<dbReference type="RefSeq" id="WP_038648562.1">
    <property type="nucleotide sequence ID" value="NZ_CP132375.1"/>
</dbReference>
<sequence length="209" mass="24381">MQIHTDKRQQRGLLRRQRQQLKDDIRQHATTRINRLLYPLIRREKRIAVYWAVGSELSLWSFIITAQKRGATVYLPYIAARQRQLWFTPCPILSRKQATARFMAQYGLKQKRGLIPQFHGQRIRARYLHTLIVPLLGIDQRGNRLGQGGGYYDATLSALQFWQPKLIGAGFACQRLQEIQTEKHDIKIPYFVCEQGIVHFKLGINKLSA</sequence>
<evidence type="ECO:0000313" key="6">
    <source>
        <dbReference type="EMBL" id="WLS98751.1"/>
    </source>
</evidence>
<keyword evidence="6" id="KW-0436">Ligase</keyword>
<keyword evidence="2 4" id="KW-0547">Nucleotide-binding</keyword>
<dbReference type="Gene3D" id="3.40.50.10420">
    <property type="entry name" value="NagB/RpiA/CoA transferase-like"/>
    <property type="match status" value="1"/>
</dbReference>
<feature type="binding site" evidence="4">
    <location>
        <position position="56"/>
    </location>
    <ligand>
        <name>substrate</name>
    </ligand>
</feature>
<keyword evidence="3 4" id="KW-0067">ATP-binding</keyword>
<keyword evidence="5" id="KW-0479">Metal-binding</keyword>
<evidence type="ECO:0000313" key="7">
    <source>
        <dbReference type="Proteomes" id="UP001229773"/>
    </source>
</evidence>
<comment type="similarity">
    <text evidence="1 5">Belongs to the 5-formyltetrahydrofolate cyclo-ligase family.</text>
</comment>
<gene>
    <name evidence="6" type="ORF">RAM05_01665</name>
</gene>
<feature type="binding site" evidence="4">
    <location>
        <begin position="144"/>
        <end position="152"/>
    </location>
    <ligand>
        <name>ATP</name>
        <dbReference type="ChEBI" id="CHEBI:30616"/>
    </ligand>
</feature>
<proteinExistence type="inferred from homology"/>
<protein>
    <recommendedName>
        <fullName evidence="5">5-formyltetrahydrofolate cyclo-ligase</fullName>
        <ecNumber evidence="5">6.3.3.2</ecNumber>
    </recommendedName>
</protein>
<dbReference type="EC" id="6.3.3.2" evidence="5"/>
<evidence type="ECO:0000256" key="3">
    <source>
        <dbReference type="ARBA" id="ARBA00022840"/>
    </source>
</evidence>
<dbReference type="PANTHER" id="PTHR23407:SF1">
    <property type="entry name" value="5-FORMYLTETRAHYDROFOLATE CYCLO-LIGASE"/>
    <property type="match status" value="1"/>
</dbReference>
<dbReference type="SUPFAM" id="SSF100950">
    <property type="entry name" value="NagB/RpiA/CoA transferase-like"/>
    <property type="match status" value="1"/>
</dbReference>
<dbReference type="InterPro" id="IPR002698">
    <property type="entry name" value="FTHF_cligase"/>
</dbReference>
<dbReference type="AlphaFoldDB" id="A0ABD7Z2L9"/>
<dbReference type="GO" id="GO:0030272">
    <property type="term" value="F:5-formyltetrahydrofolate cyclo-ligase activity"/>
    <property type="evidence" value="ECO:0007669"/>
    <property type="project" value="UniProtKB-EC"/>
</dbReference>
<name>A0ABD7Z2L9_9NEIS</name>
<organism evidence="6 7">
    <name type="scientific">Snodgrassella alvi</name>
    <dbReference type="NCBI Taxonomy" id="1196083"/>
    <lineage>
        <taxon>Bacteria</taxon>
        <taxon>Pseudomonadati</taxon>
        <taxon>Pseudomonadota</taxon>
        <taxon>Betaproteobacteria</taxon>
        <taxon>Neisseriales</taxon>
        <taxon>Neisseriaceae</taxon>
        <taxon>Snodgrassella</taxon>
    </lineage>
</organism>
<evidence type="ECO:0000256" key="1">
    <source>
        <dbReference type="ARBA" id="ARBA00010638"/>
    </source>
</evidence>
<dbReference type="Pfam" id="PF01812">
    <property type="entry name" value="5-FTHF_cyc-lig"/>
    <property type="match status" value="1"/>
</dbReference>
<dbReference type="PIRSF" id="PIRSF006806">
    <property type="entry name" value="FTHF_cligase"/>
    <property type="match status" value="1"/>
</dbReference>
<feature type="binding site" evidence="4">
    <location>
        <begin position="7"/>
        <end position="11"/>
    </location>
    <ligand>
        <name>ATP</name>
        <dbReference type="ChEBI" id="CHEBI:30616"/>
    </ligand>
</feature>